<evidence type="ECO:0000256" key="13">
    <source>
        <dbReference type="SAM" id="MobiDB-lite"/>
    </source>
</evidence>
<evidence type="ECO:0000256" key="8">
    <source>
        <dbReference type="ARBA" id="ARBA00023077"/>
    </source>
</evidence>
<evidence type="ECO:0000256" key="6">
    <source>
        <dbReference type="ARBA" id="ARBA00023004"/>
    </source>
</evidence>
<keyword evidence="8 12" id="KW-0798">TonB box</keyword>
<dbReference type="GO" id="GO:0006826">
    <property type="term" value="P:iron ion transport"/>
    <property type="evidence" value="ECO:0007669"/>
    <property type="project" value="UniProtKB-KW"/>
</dbReference>
<keyword evidence="3 11" id="KW-1134">Transmembrane beta strand</keyword>
<evidence type="ECO:0000256" key="10">
    <source>
        <dbReference type="ARBA" id="ARBA00023237"/>
    </source>
</evidence>
<feature type="chain" id="PRO_5021504489" evidence="14">
    <location>
        <begin position="34"/>
        <end position="768"/>
    </location>
</feature>
<evidence type="ECO:0000256" key="7">
    <source>
        <dbReference type="ARBA" id="ARBA00023065"/>
    </source>
</evidence>
<keyword evidence="2 11" id="KW-0813">Transport</keyword>
<dbReference type="PANTHER" id="PTHR32552:SF81">
    <property type="entry name" value="TONB-DEPENDENT OUTER MEMBRANE RECEPTOR"/>
    <property type="match status" value="1"/>
</dbReference>
<evidence type="ECO:0000313" key="18">
    <source>
        <dbReference type="Proteomes" id="UP000298050"/>
    </source>
</evidence>
<keyword evidence="14" id="KW-0732">Signal</keyword>
<evidence type="ECO:0000256" key="4">
    <source>
        <dbReference type="ARBA" id="ARBA00022496"/>
    </source>
</evidence>
<dbReference type="Pfam" id="PF07715">
    <property type="entry name" value="Plug"/>
    <property type="match status" value="1"/>
</dbReference>
<dbReference type="CDD" id="cd01347">
    <property type="entry name" value="ligand_gated_channel"/>
    <property type="match status" value="1"/>
</dbReference>
<sequence>MIIMTTPTTTTARHFSRSLLALSVALCTQQAMAQGAGALEEIIVTAEHREATLQDTQISISALSTEAIRDLGISNGLDLGGFVPNLNAQPYVGGRTGISYNIRGVGNSETLITFDPAVSVYLDGVLIAKNVGSLLDVLDLERIEVLRGPQGTLYGRNTMGGAVNYITRKPTNEFEGSVTATLGNYGRQDLRGRLNIPVIDADSGMGELNVKFSGGTLNRDGLQDNEYDGPAQRQGGRPATSRQDELGTVDRDIFSAQVQWLPTDSLSVLYAYDRTKIDETPESPWTTNVNPDTFFGQNLAPWLVPDESDRPDDIAVEHIMIAKTTAEGHALTLNWEINDDMSLVSLTGLRELDNYGEADSDGAALGATFPDPPIPPAIITRDNQEYESFSQEFRLIGTAMEKLDYSTGLFYMDEEGDLFNETTAAGSSSANVADYSNEAWAIYGQATWNFSDELNFTVGARYTEEDREMSKALVANTGFGPVLYLSDVKNDPALADSLYPDAAEKFDNVSWLASVGYNFTPDILTYAKISTGFQSGGFNARDIDPRDFTTGFKEETLLAYELGMKSTFNNRFQVNASVFFSDYDDKRVNQFNPETLVSVQRNAGVVEIYGAELELLAQLSEHWRAGFNYGYTNKEYVEYESDGVDLSDAANFPYSPDNTASANIAYEYPTSMGLVKARLDWSYRDEMTFLVPVPERNSSGDLQLWNARVALEEIPVFGDKNLRVALWGKNLTDEGYYNFGVNIYSSFGFDINTYGEPRTYGIDVAFDF</sequence>
<comment type="similarity">
    <text evidence="11 12">Belongs to the TonB-dependent receptor family.</text>
</comment>
<evidence type="ECO:0000256" key="11">
    <source>
        <dbReference type="PROSITE-ProRule" id="PRU01360"/>
    </source>
</evidence>
<comment type="subcellular location">
    <subcellularLocation>
        <location evidence="1 11">Cell outer membrane</location>
        <topology evidence="1 11">Multi-pass membrane protein</topology>
    </subcellularLocation>
</comment>
<dbReference type="InterPro" id="IPR039426">
    <property type="entry name" value="TonB-dep_rcpt-like"/>
</dbReference>
<keyword evidence="6" id="KW-0408">Iron</keyword>
<evidence type="ECO:0000256" key="1">
    <source>
        <dbReference type="ARBA" id="ARBA00004571"/>
    </source>
</evidence>
<dbReference type="InterPro" id="IPR000531">
    <property type="entry name" value="Beta-barrel_TonB"/>
</dbReference>
<protein>
    <submittedName>
        <fullName evidence="17">TonB-dependent receptor</fullName>
    </submittedName>
</protein>
<dbReference type="InterPro" id="IPR036942">
    <property type="entry name" value="Beta-barrel_TonB_sf"/>
</dbReference>
<evidence type="ECO:0000256" key="14">
    <source>
        <dbReference type="SAM" id="SignalP"/>
    </source>
</evidence>
<feature type="domain" description="TonB-dependent receptor plug" evidence="16">
    <location>
        <begin position="53"/>
        <end position="162"/>
    </location>
</feature>
<evidence type="ECO:0000259" key="15">
    <source>
        <dbReference type="Pfam" id="PF00593"/>
    </source>
</evidence>
<evidence type="ECO:0000256" key="5">
    <source>
        <dbReference type="ARBA" id="ARBA00022692"/>
    </source>
</evidence>
<feature type="signal peptide" evidence="14">
    <location>
        <begin position="1"/>
        <end position="33"/>
    </location>
</feature>
<keyword evidence="9 11" id="KW-0472">Membrane</keyword>
<evidence type="ECO:0000256" key="12">
    <source>
        <dbReference type="RuleBase" id="RU003357"/>
    </source>
</evidence>
<keyword evidence="10 11" id="KW-0998">Cell outer membrane</keyword>
<dbReference type="OrthoDB" id="7051185at2"/>
<dbReference type="GO" id="GO:0009279">
    <property type="term" value="C:cell outer membrane"/>
    <property type="evidence" value="ECO:0007669"/>
    <property type="project" value="UniProtKB-SubCell"/>
</dbReference>
<dbReference type="SUPFAM" id="SSF56935">
    <property type="entry name" value="Porins"/>
    <property type="match status" value="1"/>
</dbReference>
<keyword evidence="4" id="KW-0410">Iron transport</keyword>
<keyword evidence="5 11" id="KW-0812">Transmembrane</keyword>
<evidence type="ECO:0000259" key="16">
    <source>
        <dbReference type="Pfam" id="PF07715"/>
    </source>
</evidence>
<dbReference type="InterPro" id="IPR012910">
    <property type="entry name" value="Plug_dom"/>
</dbReference>
<evidence type="ECO:0000256" key="2">
    <source>
        <dbReference type="ARBA" id="ARBA00022448"/>
    </source>
</evidence>
<reference evidence="17 18" key="1">
    <citation type="submission" date="2019-04" db="EMBL/GenBank/DDBJ databases">
        <title>Taxonomy of novel Haliea sp. from mangrove soil of West Coast of India.</title>
        <authorList>
            <person name="Verma A."/>
            <person name="Kumar P."/>
            <person name="Krishnamurthi S."/>
        </authorList>
    </citation>
    <scope>NUCLEOTIDE SEQUENCE [LARGE SCALE GENOMIC DNA]</scope>
    <source>
        <strain evidence="17 18">SAOS-164</strain>
    </source>
</reference>
<keyword evidence="17" id="KW-0675">Receptor</keyword>
<accession>A0A4Z0LVG1</accession>
<gene>
    <name evidence="17" type="ORF">E4634_19450</name>
</gene>
<dbReference type="PANTHER" id="PTHR32552">
    <property type="entry name" value="FERRICHROME IRON RECEPTOR-RELATED"/>
    <property type="match status" value="1"/>
</dbReference>
<feature type="domain" description="TonB-dependent receptor-like beta-barrel" evidence="15">
    <location>
        <begin position="283"/>
        <end position="731"/>
    </location>
</feature>
<keyword evidence="18" id="KW-1185">Reference proteome</keyword>
<dbReference type="EMBL" id="SRLE01000015">
    <property type="protein sequence ID" value="TGD71187.1"/>
    <property type="molecule type" value="Genomic_DNA"/>
</dbReference>
<dbReference type="Proteomes" id="UP000298050">
    <property type="component" value="Unassembled WGS sequence"/>
</dbReference>
<organism evidence="17 18">
    <name type="scientific">Mangrovimicrobium sediminis</name>
    <dbReference type="NCBI Taxonomy" id="2562682"/>
    <lineage>
        <taxon>Bacteria</taxon>
        <taxon>Pseudomonadati</taxon>
        <taxon>Pseudomonadota</taxon>
        <taxon>Gammaproteobacteria</taxon>
        <taxon>Cellvibrionales</taxon>
        <taxon>Halieaceae</taxon>
        <taxon>Mangrovimicrobium</taxon>
    </lineage>
</organism>
<evidence type="ECO:0000313" key="17">
    <source>
        <dbReference type="EMBL" id="TGD71187.1"/>
    </source>
</evidence>
<dbReference type="AlphaFoldDB" id="A0A4Z0LVG1"/>
<proteinExistence type="inferred from homology"/>
<evidence type="ECO:0000256" key="9">
    <source>
        <dbReference type="ARBA" id="ARBA00023136"/>
    </source>
</evidence>
<dbReference type="Gene3D" id="2.40.170.20">
    <property type="entry name" value="TonB-dependent receptor, beta-barrel domain"/>
    <property type="match status" value="1"/>
</dbReference>
<evidence type="ECO:0000256" key="3">
    <source>
        <dbReference type="ARBA" id="ARBA00022452"/>
    </source>
</evidence>
<comment type="caution">
    <text evidence="17">The sequence shown here is derived from an EMBL/GenBank/DDBJ whole genome shotgun (WGS) entry which is preliminary data.</text>
</comment>
<keyword evidence="7" id="KW-0406">Ion transport</keyword>
<name>A0A4Z0LVG1_9GAMM</name>
<feature type="region of interest" description="Disordered" evidence="13">
    <location>
        <begin position="219"/>
        <end position="246"/>
    </location>
</feature>
<dbReference type="Pfam" id="PF00593">
    <property type="entry name" value="TonB_dep_Rec_b-barrel"/>
    <property type="match status" value="1"/>
</dbReference>
<dbReference type="PROSITE" id="PS52016">
    <property type="entry name" value="TONB_DEPENDENT_REC_3"/>
    <property type="match status" value="1"/>
</dbReference>